<dbReference type="EMBL" id="QTSX02001525">
    <property type="protein sequence ID" value="KAJ9080760.1"/>
    <property type="molecule type" value="Genomic_DNA"/>
</dbReference>
<evidence type="ECO:0000313" key="2">
    <source>
        <dbReference type="Proteomes" id="UP001165960"/>
    </source>
</evidence>
<keyword evidence="2" id="KW-1185">Reference proteome</keyword>
<sequence length="64" mass="7003">MSFISKGNFDIVKEQYQELLQAQAADQGSTTAPVPSQLSQSTKAQPPPIQFIKCELCGKAFRSN</sequence>
<proteinExistence type="predicted"/>
<accession>A0ACC2U1X7</accession>
<organism evidence="1 2">
    <name type="scientific">Entomophthora muscae</name>
    <dbReference type="NCBI Taxonomy" id="34485"/>
    <lineage>
        <taxon>Eukaryota</taxon>
        <taxon>Fungi</taxon>
        <taxon>Fungi incertae sedis</taxon>
        <taxon>Zoopagomycota</taxon>
        <taxon>Entomophthoromycotina</taxon>
        <taxon>Entomophthoromycetes</taxon>
        <taxon>Entomophthorales</taxon>
        <taxon>Entomophthoraceae</taxon>
        <taxon>Entomophthora</taxon>
    </lineage>
</organism>
<evidence type="ECO:0000313" key="1">
    <source>
        <dbReference type="EMBL" id="KAJ9080760.1"/>
    </source>
</evidence>
<reference evidence="1" key="1">
    <citation type="submission" date="2022-04" db="EMBL/GenBank/DDBJ databases">
        <title>Genome of the entomopathogenic fungus Entomophthora muscae.</title>
        <authorList>
            <person name="Elya C."/>
            <person name="Lovett B.R."/>
            <person name="Lee E."/>
            <person name="Macias A.M."/>
            <person name="Hajek A.E."/>
            <person name="De Bivort B.L."/>
            <person name="Kasson M.T."/>
            <person name="De Fine Licht H.H."/>
            <person name="Stajich J.E."/>
        </authorList>
    </citation>
    <scope>NUCLEOTIDE SEQUENCE</scope>
    <source>
        <strain evidence="1">Berkeley</strain>
    </source>
</reference>
<gene>
    <name evidence="1" type="ORF">DSO57_1021562</name>
</gene>
<dbReference type="Proteomes" id="UP001165960">
    <property type="component" value="Unassembled WGS sequence"/>
</dbReference>
<comment type="caution">
    <text evidence="1">The sequence shown here is derived from an EMBL/GenBank/DDBJ whole genome shotgun (WGS) entry which is preliminary data.</text>
</comment>
<protein>
    <submittedName>
        <fullName evidence="1">Uncharacterized protein</fullName>
    </submittedName>
</protein>
<name>A0ACC2U1X7_9FUNG</name>